<evidence type="ECO:0000256" key="2">
    <source>
        <dbReference type="ARBA" id="ARBA00022490"/>
    </source>
</evidence>
<feature type="region of interest" description="Disordered" evidence="4">
    <location>
        <begin position="168"/>
        <end position="263"/>
    </location>
</feature>
<dbReference type="SUPFAM" id="SSF47576">
    <property type="entry name" value="Calponin-homology domain, CH-domain"/>
    <property type="match status" value="1"/>
</dbReference>
<dbReference type="GO" id="GO:0000278">
    <property type="term" value="P:mitotic cell cycle"/>
    <property type="evidence" value="ECO:0007669"/>
    <property type="project" value="TreeGrafter"/>
</dbReference>
<dbReference type="GO" id="GO:0007051">
    <property type="term" value="P:spindle organization"/>
    <property type="evidence" value="ECO:0007669"/>
    <property type="project" value="TreeGrafter"/>
</dbReference>
<dbReference type="PANTHER" id="PTHR22706">
    <property type="entry name" value="ASSEMBLY FACTOR FOR SPINDLE MICROTUBULES"/>
    <property type="match status" value="1"/>
</dbReference>
<dbReference type="GO" id="GO:0000922">
    <property type="term" value="C:spindle pole"/>
    <property type="evidence" value="ECO:0007669"/>
    <property type="project" value="TreeGrafter"/>
</dbReference>
<feature type="compositionally biased region" description="Polar residues" evidence="4">
    <location>
        <begin position="16"/>
        <end position="25"/>
    </location>
</feature>
<dbReference type="PROSITE" id="PS50021">
    <property type="entry name" value="CH"/>
    <property type="match status" value="1"/>
</dbReference>
<evidence type="ECO:0000313" key="7">
    <source>
        <dbReference type="Proteomes" id="UP001175353"/>
    </source>
</evidence>
<gene>
    <name evidence="6" type="ORF">LTR91_020323</name>
</gene>
<name>A0AAN6K4X5_9PEZI</name>
<feature type="region of interest" description="Disordered" evidence="4">
    <location>
        <begin position="332"/>
        <end position="389"/>
    </location>
</feature>
<evidence type="ECO:0000256" key="4">
    <source>
        <dbReference type="SAM" id="MobiDB-lite"/>
    </source>
</evidence>
<evidence type="ECO:0000313" key="6">
    <source>
        <dbReference type="EMBL" id="KAK0960476.1"/>
    </source>
</evidence>
<keyword evidence="2" id="KW-0963">Cytoplasm</keyword>
<dbReference type="CDD" id="cd21223">
    <property type="entry name" value="CH_ASPM_rpt1"/>
    <property type="match status" value="1"/>
</dbReference>
<sequence>MSRISLATPCPAPRSEASSRLSTASWLDKEQDDTCTLDIDYTRAADRLFGHAQPRRPHKRAATSGDVAIFEDVLEDQEMVAYQATGLAAKTLLSKPARKMGRPVTKSDLNKEAIQPLGEIGQARKRPSVMPHMEESPKHQTTAANADLKRDARRRTIFVPSDDTSMLTIHPGANTTSRLDDTFQPMDFSLQPDVRGSSPRLPKPSPVSKHNSPTRRPRVSLAGPPKRLPLGHLSPKLASNLSGMDAPGLNGGKENVPPGGGGLDTCSVTEKACKSPVVFVSKRATQKSPLGKRTTVFEPTAASQARQTVMARKAIPLARSREMVIQPTAMEQRRLGQKETAPHRSVPSAFGSEHIAFRSPANLHNERPHPSPIGHTMSRPSAKRITPPTKSSKLLQYPLLVEDIAQPQLYEESWLSHQEIALTELINEIFDQANPSRHRDVQTPDKSLREHMLEIYHQPFVTTLHTRLKASLLYGALSRPKDMPSHPDPTHDIGLRREFLNLWLRSYHEDALRAAAEVVVGRQMATTMSDGATESVLAASESVLDPGKSRRGLIGFLETFLVTVEDIDNPDGAHKEAGSKAERRWRKTVVRSLMLIWLLDQAKATGVVSGCLFKRLSPHKNSTSVLRALSGLLIPSVGDIMRPLRYFDYSVTYHQDPLDEAEYRINNIATDFRDGIFLTRIVEILLFPARRAPVSEHDCTDEVTMTLQLPDTTVIQSVLYTNDGSPNFRLLSQHLKMPCLGRAQKTYNVQIALSALAEHGRHGEVDVTTDDIVNGHREKTLSLLWALVSTHGLAQLVDWRELTKDITRANGTLTPCGTETQEQREDALKAWAAAYGARIGVHISNLTTSFANGKAYQAILDSFANFLLSTTTTSTLQTSLESRLQALGCSTAFTKQLAASQSTIPSRTTTISNLAFLASRLLPLARRHNSAVTLQRAFRTRLSRETARRCVVLARLAFACAAVVQTRERRVHAASVLQRSWRRVLDARISRLNEDVEVFQVLAHGWRVRRMVKRSAARGMNGGRLLEGSL</sequence>
<evidence type="ECO:0000256" key="1">
    <source>
        <dbReference type="ARBA" id="ARBA00004496"/>
    </source>
</evidence>
<evidence type="ECO:0000256" key="3">
    <source>
        <dbReference type="ARBA" id="ARBA00022860"/>
    </source>
</evidence>
<dbReference type="GO" id="GO:0005516">
    <property type="term" value="F:calmodulin binding"/>
    <property type="evidence" value="ECO:0007669"/>
    <property type="project" value="UniProtKB-KW"/>
</dbReference>
<dbReference type="PANTHER" id="PTHR22706:SF1">
    <property type="entry name" value="ASSEMBLY FACTOR FOR SPINDLE MICROTUBULES"/>
    <property type="match status" value="1"/>
</dbReference>
<dbReference type="InterPro" id="IPR051185">
    <property type="entry name" value="ASPM"/>
</dbReference>
<comment type="subcellular location">
    <subcellularLocation>
        <location evidence="1">Cytoplasm</location>
    </subcellularLocation>
</comment>
<keyword evidence="3" id="KW-0112">Calmodulin-binding</keyword>
<dbReference type="Proteomes" id="UP001175353">
    <property type="component" value="Unassembled WGS sequence"/>
</dbReference>
<dbReference type="AlphaFoldDB" id="A0AAN6K4X5"/>
<feature type="compositionally biased region" description="Polar residues" evidence="4">
    <location>
        <begin position="168"/>
        <end position="177"/>
    </location>
</feature>
<dbReference type="GO" id="GO:0005737">
    <property type="term" value="C:cytoplasm"/>
    <property type="evidence" value="ECO:0007669"/>
    <property type="project" value="UniProtKB-SubCell"/>
</dbReference>
<reference evidence="6" key="1">
    <citation type="submission" date="2023-06" db="EMBL/GenBank/DDBJ databases">
        <title>Black Yeasts Isolated from many extreme environments.</title>
        <authorList>
            <person name="Coleine C."/>
            <person name="Stajich J.E."/>
            <person name="Selbmann L."/>
        </authorList>
    </citation>
    <scope>NUCLEOTIDE SEQUENCE</scope>
    <source>
        <strain evidence="6">CCFEE 5200</strain>
    </source>
</reference>
<dbReference type="InterPro" id="IPR036872">
    <property type="entry name" value="CH_dom_sf"/>
</dbReference>
<proteinExistence type="predicted"/>
<dbReference type="EMBL" id="JAUJLE010000330">
    <property type="protein sequence ID" value="KAK0960476.1"/>
    <property type="molecule type" value="Genomic_DNA"/>
</dbReference>
<dbReference type="InterPro" id="IPR001715">
    <property type="entry name" value="CH_dom"/>
</dbReference>
<accession>A0AAN6K4X5</accession>
<keyword evidence="7" id="KW-1185">Reference proteome</keyword>
<evidence type="ECO:0000259" key="5">
    <source>
        <dbReference type="PROSITE" id="PS50021"/>
    </source>
</evidence>
<feature type="compositionally biased region" description="Basic and acidic residues" evidence="4">
    <location>
        <begin position="332"/>
        <end position="342"/>
    </location>
</feature>
<dbReference type="GO" id="GO:0051295">
    <property type="term" value="P:establishment of meiotic spindle localization"/>
    <property type="evidence" value="ECO:0007669"/>
    <property type="project" value="TreeGrafter"/>
</dbReference>
<protein>
    <recommendedName>
        <fullName evidence="5">Calponin-homology (CH) domain-containing protein</fullName>
    </recommendedName>
</protein>
<feature type="domain" description="Calponin-homology (CH)" evidence="5">
    <location>
        <begin position="638"/>
        <end position="792"/>
    </location>
</feature>
<dbReference type="Pfam" id="PF00307">
    <property type="entry name" value="CH"/>
    <property type="match status" value="1"/>
</dbReference>
<dbReference type="Gene3D" id="1.10.418.10">
    <property type="entry name" value="Calponin-like domain"/>
    <property type="match status" value="2"/>
</dbReference>
<comment type="caution">
    <text evidence="6">The sequence shown here is derived from an EMBL/GenBank/DDBJ whole genome shotgun (WGS) entry which is preliminary data.</text>
</comment>
<organism evidence="6 7">
    <name type="scientific">Friedmanniomyces endolithicus</name>
    <dbReference type="NCBI Taxonomy" id="329885"/>
    <lineage>
        <taxon>Eukaryota</taxon>
        <taxon>Fungi</taxon>
        <taxon>Dikarya</taxon>
        <taxon>Ascomycota</taxon>
        <taxon>Pezizomycotina</taxon>
        <taxon>Dothideomycetes</taxon>
        <taxon>Dothideomycetidae</taxon>
        <taxon>Mycosphaerellales</taxon>
        <taxon>Teratosphaeriaceae</taxon>
        <taxon>Friedmanniomyces</taxon>
    </lineage>
</organism>
<feature type="region of interest" description="Disordered" evidence="4">
    <location>
        <begin position="1"/>
        <end position="25"/>
    </location>
</feature>